<evidence type="ECO:0000256" key="2">
    <source>
        <dbReference type="SAM" id="Phobius"/>
    </source>
</evidence>
<dbReference type="InterPro" id="IPR011990">
    <property type="entry name" value="TPR-like_helical_dom_sf"/>
</dbReference>
<comment type="caution">
    <text evidence="3">The sequence shown here is derived from an EMBL/GenBank/DDBJ whole genome shotgun (WGS) entry which is preliminary data.</text>
</comment>
<evidence type="ECO:0000313" key="4">
    <source>
        <dbReference type="Proteomes" id="UP001596108"/>
    </source>
</evidence>
<name>A0ABW0R037_9BACL</name>
<accession>A0ABW0R037</accession>
<evidence type="ECO:0000256" key="1">
    <source>
        <dbReference type="SAM" id="MobiDB-lite"/>
    </source>
</evidence>
<feature type="compositionally biased region" description="Basic and acidic residues" evidence="1">
    <location>
        <begin position="11"/>
        <end position="20"/>
    </location>
</feature>
<protein>
    <submittedName>
        <fullName evidence="3">Tetratricopeptide repeat protein</fullName>
    </submittedName>
</protein>
<dbReference type="Proteomes" id="UP001596108">
    <property type="component" value="Unassembled WGS sequence"/>
</dbReference>
<dbReference type="Gene3D" id="1.25.40.10">
    <property type="entry name" value="Tetratricopeptide repeat domain"/>
    <property type="match status" value="1"/>
</dbReference>
<evidence type="ECO:0000313" key="3">
    <source>
        <dbReference type="EMBL" id="MFC5530400.1"/>
    </source>
</evidence>
<feature type="region of interest" description="Disordered" evidence="1">
    <location>
        <begin position="1"/>
        <end position="28"/>
    </location>
</feature>
<proteinExistence type="predicted"/>
<dbReference type="RefSeq" id="WP_378112343.1">
    <property type="nucleotide sequence ID" value="NZ_JBHSNC010000041.1"/>
</dbReference>
<keyword evidence="2" id="KW-1133">Transmembrane helix</keyword>
<sequence>MANNKKKHPNKEHLNKERPNKPYLDTDPIDDKLNTAILAHNEGVAGSKDAVARAHALFQSLRSQYPKNLTVKAYSGSVLALMARDESNPFDRLDLAKQGLELLDEAVTDEPSNLTFRMLRGKISYRLPEPFFHRTETAIEDYVMLIHSEMRKPGTLEQKTYETLIYELGDAYQRTERPKQAQVCWNKLQKLTNDSRLLDQVNEKQQTVKAASAPKGNQPLKARDFASLAVGLVGASLMGFALRK</sequence>
<reference evidence="4" key="1">
    <citation type="journal article" date="2019" name="Int. J. Syst. Evol. Microbiol.">
        <title>The Global Catalogue of Microorganisms (GCM) 10K type strain sequencing project: providing services to taxonomists for standard genome sequencing and annotation.</title>
        <authorList>
            <consortium name="The Broad Institute Genomics Platform"/>
            <consortium name="The Broad Institute Genome Sequencing Center for Infectious Disease"/>
            <person name="Wu L."/>
            <person name="Ma J."/>
        </authorList>
    </citation>
    <scope>NUCLEOTIDE SEQUENCE [LARGE SCALE GENOMIC DNA]</scope>
    <source>
        <strain evidence="4">CGMCC 1.18578</strain>
    </source>
</reference>
<gene>
    <name evidence="3" type="ORF">ACFPQ4_13260</name>
</gene>
<feature type="transmembrane region" description="Helical" evidence="2">
    <location>
        <begin position="225"/>
        <end position="242"/>
    </location>
</feature>
<dbReference type="SUPFAM" id="SSF48452">
    <property type="entry name" value="TPR-like"/>
    <property type="match status" value="1"/>
</dbReference>
<keyword evidence="2" id="KW-0472">Membrane</keyword>
<feature type="compositionally biased region" description="Basic residues" evidence="1">
    <location>
        <begin position="1"/>
        <end position="10"/>
    </location>
</feature>
<keyword evidence="4" id="KW-1185">Reference proteome</keyword>
<organism evidence="3 4">
    <name type="scientific">Cohnella yongneupensis</name>
    <dbReference type="NCBI Taxonomy" id="425006"/>
    <lineage>
        <taxon>Bacteria</taxon>
        <taxon>Bacillati</taxon>
        <taxon>Bacillota</taxon>
        <taxon>Bacilli</taxon>
        <taxon>Bacillales</taxon>
        <taxon>Paenibacillaceae</taxon>
        <taxon>Cohnella</taxon>
    </lineage>
</organism>
<keyword evidence="2" id="KW-0812">Transmembrane</keyword>
<dbReference type="EMBL" id="JBHSNC010000041">
    <property type="protein sequence ID" value="MFC5530400.1"/>
    <property type="molecule type" value="Genomic_DNA"/>
</dbReference>